<dbReference type="PANTHER" id="PTHR43072">
    <property type="entry name" value="N-ACETYLTRANSFERASE"/>
    <property type="match status" value="1"/>
</dbReference>
<dbReference type="PROSITE" id="PS51186">
    <property type="entry name" value="GNAT"/>
    <property type="match status" value="1"/>
</dbReference>
<accession>A0A117L236</accession>
<organism evidence="2 3">
    <name type="scientific">Thermococcus sibiricus</name>
    <dbReference type="NCBI Taxonomy" id="172049"/>
    <lineage>
        <taxon>Archaea</taxon>
        <taxon>Methanobacteriati</taxon>
        <taxon>Methanobacteriota</taxon>
        <taxon>Thermococci</taxon>
        <taxon>Thermococcales</taxon>
        <taxon>Thermococcaceae</taxon>
        <taxon>Thermococcus</taxon>
    </lineage>
</organism>
<proteinExistence type="predicted"/>
<dbReference type="Gene3D" id="3.40.630.30">
    <property type="match status" value="1"/>
</dbReference>
<evidence type="ECO:0000313" key="3">
    <source>
        <dbReference type="Proteomes" id="UP000053911"/>
    </source>
</evidence>
<comment type="caution">
    <text evidence="2">The sequence shown here is derived from an EMBL/GenBank/DDBJ whole genome shotgun (WGS) entry which is preliminary data.</text>
</comment>
<sequence length="273" mass="32078">MEPIIRLAHKEDKPFIEEIARLTWEGEDYLASVFDEWLKDGNFYVLELDGKVIGTAKLTFLPGKVGWLEGLRVHPSYQKRGFGRLIQNFMLHKGNELAEKGIINALEFSTYFLNKESIAMAKKDGFKIVERFYYIQRALGEEEEPTLSRINSLDELDYEGYIPYSWKFLHKCEESLNWLTKKAEVREYKAYKFFYALIHENEPTFTPFKLSIAAIKNILPAMSFETRNIGYDSIDIMLPEEKQDLIELLKELGFKNWTDFKEPDVLVFRKELV</sequence>
<dbReference type="EMBL" id="LGFD01000001">
    <property type="protein sequence ID" value="KUK18683.1"/>
    <property type="molecule type" value="Genomic_DNA"/>
</dbReference>
<name>A0A117L236_9EURY</name>
<dbReference type="PANTHER" id="PTHR43072:SF60">
    <property type="entry name" value="L-2,4-DIAMINOBUTYRIC ACID ACETYLTRANSFERASE"/>
    <property type="match status" value="1"/>
</dbReference>
<dbReference type="SUPFAM" id="SSF55729">
    <property type="entry name" value="Acyl-CoA N-acyltransferases (Nat)"/>
    <property type="match status" value="1"/>
</dbReference>
<keyword evidence="2" id="KW-0808">Transferase</keyword>
<dbReference type="CDD" id="cd04301">
    <property type="entry name" value="NAT_SF"/>
    <property type="match status" value="1"/>
</dbReference>
<reference evidence="3" key="1">
    <citation type="journal article" date="2015" name="MBio">
        <title>Genome-Resolved Metagenomic Analysis Reveals Roles for Candidate Phyla and Other Microbial Community Members in Biogeochemical Transformations in Oil Reservoirs.</title>
        <authorList>
            <person name="Hu P."/>
            <person name="Tom L."/>
            <person name="Singh A."/>
            <person name="Thomas B.C."/>
            <person name="Baker B.J."/>
            <person name="Piceno Y.M."/>
            <person name="Andersen G.L."/>
            <person name="Banfield J.F."/>
        </authorList>
    </citation>
    <scope>NUCLEOTIDE SEQUENCE [LARGE SCALE GENOMIC DNA]</scope>
</reference>
<dbReference type="InterPro" id="IPR016181">
    <property type="entry name" value="Acyl_CoA_acyltransferase"/>
</dbReference>
<dbReference type="RefSeq" id="WP_015849345.1">
    <property type="nucleotide sequence ID" value="NZ_LGFD01000001.1"/>
</dbReference>
<dbReference type="Pfam" id="PF00583">
    <property type="entry name" value="Acetyltransf_1"/>
    <property type="match status" value="1"/>
</dbReference>
<feature type="domain" description="N-acetyltransferase" evidence="1">
    <location>
        <begin position="3"/>
        <end position="146"/>
    </location>
</feature>
<dbReference type="GeneID" id="8096069"/>
<dbReference type="OMA" id="LEFSTYF"/>
<dbReference type="PATRIC" id="fig|172049.5.peg.429"/>
<dbReference type="InterPro" id="IPR000182">
    <property type="entry name" value="GNAT_dom"/>
</dbReference>
<gene>
    <name evidence="2" type="ORF">XD54_0068</name>
</gene>
<evidence type="ECO:0000259" key="1">
    <source>
        <dbReference type="PROSITE" id="PS51186"/>
    </source>
</evidence>
<evidence type="ECO:0000313" key="2">
    <source>
        <dbReference type="EMBL" id="KUK18683.1"/>
    </source>
</evidence>
<dbReference type="AlphaFoldDB" id="A0A117L236"/>
<dbReference type="GO" id="GO:0016747">
    <property type="term" value="F:acyltransferase activity, transferring groups other than amino-acyl groups"/>
    <property type="evidence" value="ECO:0007669"/>
    <property type="project" value="InterPro"/>
</dbReference>
<dbReference type="Proteomes" id="UP000053911">
    <property type="component" value="Unassembled WGS sequence"/>
</dbReference>
<protein>
    <submittedName>
        <fullName evidence="2">N-acetyltransferase, GNAT family</fullName>
    </submittedName>
</protein>